<comment type="similarity">
    <text evidence="2 4">Belongs to the flagella basal body rod proteins family.</text>
</comment>
<dbReference type="KEGG" id="jda:BW727_101878"/>
<dbReference type="NCBIfam" id="TIGR03506">
    <property type="entry name" value="FlgEFG_subfam"/>
    <property type="match status" value="2"/>
</dbReference>
<dbReference type="Proteomes" id="UP000188993">
    <property type="component" value="Chromosome"/>
</dbReference>
<dbReference type="InterPro" id="IPR010930">
    <property type="entry name" value="Flg_bb/hook_C_dom"/>
</dbReference>
<dbReference type="GO" id="GO:0009424">
    <property type="term" value="C:bacterial-type flagellum hook"/>
    <property type="evidence" value="ECO:0007669"/>
    <property type="project" value="TreeGrafter"/>
</dbReference>
<dbReference type="STRING" id="708126.BW727_101878"/>
<feature type="domain" description="Flagellar basal body rod protein N-terminal" evidence="5">
    <location>
        <begin position="5"/>
        <end position="35"/>
    </location>
</feature>
<evidence type="ECO:0000313" key="9">
    <source>
        <dbReference type="Proteomes" id="UP000188993"/>
    </source>
</evidence>
<evidence type="ECO:0000256" key="4">
    <source>
        <dbReference type="RuleBase" id="RU362116"/>
    </source>
</evidence>
<comment type="subcellular location">
    <subcellularLocation>
        <location evidence="1 4">Bacterial flagellum basal body</location>
    </subcellularLocation>
</comment>
<dbReference type="PANTHER" id="PTHR30435">
    <property type="entry name" value="FLAGELLAR PROTEIN"/>
    <property type="match status" value="1"/>
</dbReference>
<dbReference type="InterPro" id="IPR020013">
    <property type="entry name" value="Flagellar_FlgE/F/G"/>
</dbReference>
<proteinExistence type="inferred from homology"/>
<evidence type="ECO:0000256" key="2">
    <source>
        <dbReference type="ARBA" id="ARBA00009677"/>
    </source>
</evidence>
<evidence type="ECO:0000259" key="6">
    <source>
        <dbReference type="Pfam" id="PF06429"/>
    </source>
</evidence>
<evidence type="ECO:0000313" key="8">
    <source>
        <dbReference type="EMBL" id="AQS54202.1"/>
    </source>
</evidence>
<keyword evidence="8" id="KW-0966">Cell projection</keyword>
<gene>
    <name evidence="8" type="primary">flgG_1</name>
    <name evidence="8" type="ORF">BW727_101878</name>
</gene>
<dbReference type="AlphaFoldDB" id="A0A1S6IRM4"/>
<name>A0A1S6IRM4_9LACT</name>
<sequence length="289" mass="31111">MLKSLYSGVSGMKNLQTKMDVISNNIANVNTTSFKTGRVRFEDMISQTMEQSQENKNSKQSGLGMQVSAVDKVMAGGTLQATGRALDFGIENGEDSFFTVSSDGTSQDVAYTRDGGMYLNADNQLITASGYHILGVMLDTPVVYQGTIPAGLTYDAATNPMEAIAIPKENNGTNLDSYSISDTGLILGVYNDEIMVMGQISLTKFNNATGLDKMGGNMYKETMNSGQPNVGAAGQEGFGSVRSGFLEMSNVDLSNEFTEMIVTQRAYQANSRSISTSDQMLEELLALKR</sequence>
<dbReference type="InterPro" id="IPR037925">
    <property type="entry name" value="FlgE/F/G-like"/>
</dbReference>
<keyword evidence="8" id="KW-0282">Flagellum</keyword>
<feature type="domain" description="Flagellar hook protein FlgE/F/G-like D1" evidence="7">
    <location>
        <begin position="95"/>
        <end position="186"/>
    </location>
</feature>
<dbReference type="GO" id="GO:0005829">
    <property type="term" value="C:cytosol"/>
    <property type="evidence" value="ECO:0007669"/>
    <property type="project" value="TreeGrafter"/>
</dbReference>
<dbReference type="InterPro" id="IPR019776">
    <property type="entry name" value="Flagellar_basal_body_rod_CS"/>
</dbReference>
<dbReference type="RefSeq" id="WP_062467793.1">
    <property type="nucleotide sequence ID" value="NZ_BBYN01000003.1"/>
</dbReference>
<evidence type="ECO:0000259" key="5">
    <source>
        <dbReference type="Pfam" id="PF00460"/>
    </source>
</evidence>
<evidence type="ECO:0000256" key="1">
    <source>
        <dbReference type="ARBA" id="ARBA00004117"/>
    </source>
</evidence>
<protein>
    <recommendedName>
        <fullName evidence="4">Flagellar hook protein FlgE</fullName>
    </recommendedName>
</protein>
<accession>A0A1S6IRM4</accession>
<keyword evidence="8" id="KW-0969">Cilium</keyword>
<organism evidence="8 9">
    <name type="scientific">Jeotgalibaca dankookensis</name>
    <dbReference type="NCBI Taxonomy" id="708126"/>
    <lineage>
        <taxon>Bacteria</taxon>
        <taxon>Bacillati</taxon>
        <taxon>Bacillota</taxon>
        <taxon>Bacilli</taxon>
        <taxon>Lactobacillales</taxon>
        <taxon>Carnobacteriaceae</taxon>
        <taxon>Jeotgalibaca</taxon>
    </lineage>
</organism>
<feature type="domain" description="Flagellar basal-body/hook protein C-terminal" evidence="6">
    <location>
        <begin position="242"/>
        <end position="287"/>
    </location>
</feature>
<keyword evidence="3 4" id="KW-0975">Bacterial flagellum</keyword>
<dbReference type="Pfam" id="PF00460">
    <property type="entry name" value="Flg_bb_rod"/>
    <property type="match status" value="1"/>
</dbReference>
<comment type="function">
    <text evidence="4">A flexible structure which links the flagellar filament to the drive apparatus in the basal body.</text>
</comment>
<dbReference type="Pfam" id="PF22692">
    <property type="entry name" value="LlgE_F_G_D1"/>
    <property type="match status" value="1"/>
</dbReference>
<dbReference type="GO" id="GO:0071978">
    <property type="term" value="P:bacterial-type flagellum-dependent swarming motility"/>
    <property type="evidence" value="ECO:0007669"/>
    <property type="project" value="TreeGrafter"/>
</dbReference>
<dbReference type="Pfam" id="PF06429">
    <property type="entry name" value="Flg_bbr_C"/>
    <property type="match status" value="1"/>
</dbReference>
<dbReference type="InterPro" id="IPR001444">
    <property type="entry name" value="Flag_bb_rod_N"/>
</dbReference>
<evidence type="ECO:0000259" key="7">
    <source>
        <dbReference type="Pfam" id="PF22692"/>
    </source>
</evidence>
<dbReference type="OrthoDB" id="9804559at2"/>
<dbReference type="PROSITE" id="PS00588">
    <property type="entry name" value="FLAGELLA_BB_ROD"/>
    <property type="match status" value="1"/>
</dbReference>
<dbReference type="SUPFAM" id="SSF117143">
    <property type="entry name" value="Flagellar hook protein flgE"/>
    <property type="match status" value="1"/>
</dbReference>
<evidence type="ECO:0000256" key="3">
    <source>
        <dbReference type="ARBA" id="ARBA00023143"/>
    </source>
</evidence>
<dbReference type="EMBL" id="CP019728">
    <property type="protein sequence ID" value="AQS54202.1"/>
    <property type="molecule type" value="Genomic_DNA"/>
</dbReference>
<dbReference type="GO" id="GO:0009425">
    <property type="term" value="C:bacterial-type flagellum basal body"/>
    <property type="evidence" value="ECO:0007669"/>
    <property type="project" value="UniProtKB-SubCell"/>
</dbReference>
<dbReference type="PANTHER" id="PTHR30435:SF1">
    <property type="entry name" value="FLAGELLAR HOOK PROTEIN FLGE"/>
    <property type="match status" value="1"/>
</dbReference>
<keyword evidence="9" id="KW-1185">Reference proteome</keyword>
<dbReference type="InterPro" id="IPR053967">
    <property type="entry name" value="LlgE_F_G-like_D1"/>
</dbReference>
<reference evidence="8 9" key="1">
    <citation type="journal article" date="2014" name="Int. J. Syst. Evol. Microbiol.">
        <title>Jeotgalibaca dankookensis gen. nov., sp. nov., a member of the family Carnobacteriaceae, isolated from seujeot (Korean traditional food).</title>
        <authorList>
            <person name="Lee D.G."/>
            <person name="Trujillo M.E."/>
            <person name="Kang H."/>
            <person name="Ahn T.Y."/>
        </authorList>
    </citation>
    <scope>NUCLEOTIDE SEQUENCE [LARGE SCALE GENOMIC DNA]</scope>
    <source>
        <strain evidence="8 9">EX-07</strain>
    </source>
</reference>